<organism evidence="4 5">
    <name type="scientific">Rhizophagus clarus</name>
    <dbReference type="NCBI Taxonomy" id="94130"/>
    <lineage>
        <taxon>Eukaryota</taxon>
        <taxon>Fungi</taxon>
        <taxon>Fungi incertae sedis</taxon>
        <taxon>Mucoromycota</taxon>
        <taxon>Glomeromycotina</taxon>
        <taxon>Glomeromycetes</taxon>
        <taxon>Glomerales</taxon>
        <taxon>Glomeraceae</taxon>
        <taxon>Rhizophagus</taxon>
    </lineage>
</organism>
<reference evidence="4" key="1">
    <citation type="submission" date="2019-10" db="EMBL/GenBank/DDBJ databases">
        <title>Conservation and host-specific expression of non-tandemly repeated heterogenous ribosome RNA gene in arbuscular mycorrhizal fungi.</title>
        <authorList>
            <person name="Maeda T."/>
            <person name="Kobayashi Y."/>
            <person name="Nakagawa T."/>
            <person name="Ezawa T."/>
            <person name="Yamaguchi K."/>
            <person name="Bino T."/>
            <person name="Nishimoto Y."/>
            <person name="Shigenobu S."/>
            <person name="Kawaguchi M."/>
        </authorList>
    </citation>
    <scope>NUCLEOTIDE SEQUENCE</scope>
    <source>
        <strain evidence="4">HR1</strain>
    </source>
</reference>
<feature type="compositionally biased region" description="Polar residues" evidence="2">
    <location>
        <begin position="52"/>
        <end position="64"/>
    </location>
</feature>
<feature type="transmembrane region" description="Helical" evidence="3">
    <location>
        <begin position="1153"/>
        <end position="1174"/>
    </location>
</feature>
<dbReference type="EMBL" id="BLAL01000160">
    <property type="protein sequence ID" value="GES86405.1"/>
    <property type="molecule type" value="Genomic_DNA"/>
</dbReference>
<comment type="caution">
    <text evidence="4">The sequence shown here is derived from an EMBL/GenBank/DDBJ whole genome shotgun (WGS) entry which is preliminary data.</text>
</comment>
<keyword evidence="3" id="KW-0812">Transmembrane</keyword>
<dbReference type="PANTHER" id="PTHR10582">
    <property type="entry name" value="TRANSIENT RECEPTOR POTENTIAL ION CHANNEL PROTEIN"/>
    <property type="match status" value="1"/>
</dbReference>
<feature type="transmembrane region" description="Helical" evidence="3">
    <location>
        <begin position="1060"/>
        <end position="1080"/>
    </location>
</feature>
<keyword evidence="1" id="KW-0677">Repeat</keyword>
<evidence type="ECO:0000256" key="1">
    <source>
        <dbReference type="ARBA" id="ARBA00022737"/>
    </source>
</evidence>
<feature type="compositionally biased region" description="Polar residues" evidence="2">
    <location>
        <begin position="9"/>
        <end position="21"/>
    </location>
</feature>
<feature type="transmembrane region" description="Helical" evidence="3">
    <location>
        <begin position="1026"/>
        <end position="1048"/>
    </location>
</feature>
<dbReference type="InterPro" id="IPR024862">
    <property type="entry name" value="TRPV"/>
</dbReference>
<evidence type="ECO:0000313" key="5">
    <source>
        <dbReference type="Proteomes" id="UP000615446"/>
    </source>
</evidence>
<dbReference type="GO" id="GO:0098703">
    <property type="term" value="P:calcium ion import across plasma membrane"/>
    <property type="evidence" value="ECO:0007669"/>
    <property type="project" value="TreeGrafter"/>
</dbReference>
<feature type="transmembrane region" description="Helical" evidence="3">
    <location>
        <begin position="991"/>
        <end position="1014"/>
    </location>
</feature>
<feature type="region of interest" description="Disordered" evidence="2">
    <location>
        <begin position="36"/>
        <end position="64"/>
    </location>
</feature>
<evidence type="ECO:0008006" key="6">
    <source>
        <dbReference type="Google" id="ProtNLM"/>
    </source>
</evidence>
<name>A0A8H3QMJ1_9GLOM</name>
<feature type="region of interest" description="Disordered" evidence="2">
    <location>
        <begin position="1"/>
        <end position="21"/>
    </location>
</feature>
<keyword evidence="3" id="KW-1133">Transmembrane helix</keyword>
<feature type="region of interest" description="Disordered" evidence="2">
    <location>
        <begin position="1354"/>
        <end position="1391"/>
    </location>
</feature>
<evidence type="ECO:0000313" key="4">
    <source>
        <dbReference type="EMBL" id="GES86405.1"/>
    </source>
</evidence>
<dbReference type="GO" id="GO:0005216">
    <property type="term" value="F:monoatomic ion channel activity"/>
    <property type="evidence" value="ECO:0007669"/>
    <property type="project" value="InterPro"/>
</dbReference>
<dbReference type="GO" id="GO:0005886">
    <property type="term" value="C:plasma membrane"/>
    <property type="evidence" value="ECO:0007669"/>
    <property type="project" value="TreeGrafter"/>
</dbReference>
<gene>
    <name evidence="4" type="ORF">RCL2_001345900</name>
</gene>
<dbReference type="PANTHER" id="PTHR10582:SF2">
    <property type="entry name" value="INACTIVE"/>
    <property type="match status" value="1"/>
</dbReference>
<feature type="transmembrane region" description="Helical" evidence="3">
    <location>
        <begin position="1241"/>
        <end position="1261"/>
    </location>
</feature>
<dbReference type="Proteomes" id="UP000615446">
    <property type="component" value="Unassembled WGS sequence"/>
</dbReference>
<dbReference type="OrthoDB" id="2344170at2759"/>
<accession>A0A8H3QMJ1</accession>
<evidence type="ECO:0000256" key="3">
    <source>
        <dbReference type="SAM" id="Phobius"/>
    </source>
</evidence>
<feature type="compositionally biased region" description="Acidic residues" evidence="2">
    <location>
        <begin position="1378"/>
        <end position="1391"/>
    </location>
</feature>
<sequence length="1391" mass="162481">MSDVENIVQAPSTISTSNEDSTLFAERKRELSDLIGGIFKPPLGNSNEDRNSQNSKVTKEGNSQVPEITKEEKLLDIPTPKKESDWHISISPDGENILKFNHHVLEFKVIPKNNLQEEDLVPYKIGNQINNEVNNEVPKDNFPKWMIAISNSTKEKEVLVAISRVTRSDMMSPPKNKSFIQSPVSVTVQTEVNELKQVKVESTDTFDKFDKINSSDERNIFNERNEGKTVIYKINLNSKSGQPIYNDLPGGIVKFVHNKDNFDNKNDDNDDDNNNDNDFHCFIFNASGICRKMFTHDLNHKKMEQFYYPRKLQNELYTLYRKKPCLTKLYNSIFDHYFFIEQYKEGIQVLQLYDLRTMELKQIFNLREEKSIKKFGTPIFARSVNGKDFGKDVKILLCAFVNEDDTLIIIIQRPEKKFGEIYYWNLFSTNNHFKYGGKVNFLKNEKNISSIARIPGKLITINDNGNIFSIFDNLINDCGPEVIGKNLHSIVIHDGQKKAEKPKKMSSSKAKSINKDKRHTIFHRKGSHDEETKPLVNNKEPWAIDNYNRISVYLDEEENTQLFIGRSTIQVWRNKNTGNELEYIWANNVKADNEKDFPLVITELCVGDRSFYAKVWWAELKPDEYFEIRWPYNDNHVTPIKHACDTLEHLYYRRKNLVGHRKQREFESMKDRISYIIWRFIKNKPNIWRLMDMRYDIMAKIIIGGSHTLVKYILFGDGNEEDRNLHIPKLKRCYDEDEEKFTEEVIKEKEKKLDIKNLSDLQIAIRLCKGGLEFNRRSLIVAYLLEYYTSSRSLKHIGWLCTVSGALPDLYKYNLKNFAKEIFYKRCISGYEISNLIEYKDLLPKVVEVEVKASQEEFRAFSPNTTLISKGESRRPIRYYPTKYYANIFFNIEDFSPTIKIVPLYNFTVCELHKRKKDMAQSTPSSSLSKVANFLSKVFRYLFIPRIYLTNNTEKLSPLIQIIRNEDDDDILRNPAMEAAINYKWSPARNYFLRMFFTYILFVSCFAALIGCYLGHVEATGHLNNFLVFLFILFYYSGTYLFLVELIQFLHHGWRYCLDLFNFIDLASVVSSLVMLSVYVKPKFKLSNAFADVVTTSNITAGLSFTMLLLWFEFVNKYIHIRKLPSSESNHNLLFLEPAKFIYMMSNIIKRTYLFIAFMLLVVLVLSHVFLLLLQHTDFPDLNDITPKTTSYTLQNNVGDTIGTSQQSFDRIQDNPSKDFGTSFLSTYAWLRGSFPQEGAWNFWAVEVLTLIGSLFLTTIAQNMFIAYLTSAYDEGCKNGRVALLKFRAGLISDYEFLDKIYFSPPSPEPKYIYTLVNSENYEWEEIVRKHEGNKLYDYLEKKIDKIELSFEEKDDENSFLRYNEPENNDCSSRNEESIDYESDDDDDDDI</sequence>
<evidence type="ECO:0000256" key="2">
    <source>
        <dbReference type="SAM" id="MobiDB-lite"/>
    </source>
</evidence>
<keyword evidence="3" id="KW-0472">Membrane</keyword>
<protein>
    <recommendedName>
        <fullName evidence="6">Ion transport domain-containing protein</fullName>
    </recommendedName>
</protein>
<proteinExistence type="predicted"/>